<organism evidence="7 8">
    <name type="scientific">Dyella soli</name>
    <dbReference type="NCBI Taxonomy" id="522319"/>
    <lineage>
        <taxon>Bacteria</taxon>
        <taxon>Pseudomonadati</taxon>
        <taxon>Pseudomonadota</taxon>
        <taxon>Gammaproteobacteria</taxon>
        <taxon>Lysobacterales</taxon>
        <taxon>Rhodanobacteraceae</taxon>
        <taxon>Dyella</taxon>
    </lineage>
</organism>
<dbReference type="EMBL" id="SJTG01000001">
    <property type="protein sequence ID" value="TCI13873.1"/>
    <property type="molecule type" value="Genomic_DNA"/>
</dbReference>
<dbReference type="Pfam" id="PF01510">
    <property type="entry name" value="Amidase_2"/>
    <property type="match status" value="1"/>
</dbReference>
<evidence type="ECO:0000256" key="2">
    <source>
        <dbReference type="ARBA" id="ARBA00011901"/>
    </source>
</evidence>
<feature type="domain" description="N-acetylmuramoyl-L-alanine amidase" evidence="6">
    <location>
        <begin position="34"/>
        <end position="169"/>
    </location>
</feature>
<evidence type="ECO:0000313" key="7">
    <source>
        <dbReference type="EMBL" id="TCI13873.1"/>
    </source>
</evidence>
<dbReference type="PROSITE" id="PS51257">
    <property type="entry name" value="PROKAR_LIPOPROTEIN"/>
    <property type="match status" value="1"/>
</dbReference>
<keyword evidence="3" id="KW-0378">Hydrolase</keyword>
<dbReference type="GO" id="GO:0071555">
    <property type="term" value="P:cell wall organization"/>
    <property type="evidence" value="ECO:0007669"/>
    <property type="project" value="UniProtKB-KW"/>
</dbReference>
<dbReference type="CDD" id="cd06583">
    <property type="entry name" value="PGRP"/>
    <property type="match status" value="1"/>
</dbReference>
<dbReference type="InterPro" id="IPR051206">
    <property type="entry name" value="NAMLAA_amidase_2"/>
</dbReference>
<evidence type="ECO:0000313" key="8">
    <source>
        <dbReference type="Proteomes" id="UP000291822"/>
    </source>
</evidence>
<dbReference type="RefSeq" id="WP_131151458.1">
    <property type="nucleotide sequence ID" value="NZ_SJTG01000001.1"/>
</dbReference>
<evidence type="ECO:0000256" key="3">
    <source>
        <dbReference type="ARBA" id="ARBA00022801"/>
    </source>
</evidence>
<dbReference type="GO" id="GO:0009254">
    <property type="term" value="P:peptidoglycan turnover"/>
    <property type="evidence" value="ECO:0007669"/>
    <property type="project" value="TreeGrafter"/>
</dbReference>
<evidence type="ECO:0000256" key="1">
    <source>
        <dbReference type="ARBA" id="ARBA00001561"/>
    </source>
</evidence>
<keyword evidence="8" id="KW-1185">Reference proteome</keyword>
<dbReference type="Proteomes" id="UP000291822">
    <property type="component" value="Unassembled WGS sequence"/>
</dbReference>
<dbReference type="AlphaFoldDB" id="A0A4R0YWM3"/>
<evidence type="ECO:0000256" key="5">
    <source>
        <dbReference type="SAM" id="SignalP"/>
    </source>
</evidence>
<comment type="caution">
    <text evidence="7">The sequence shown here is derived from an EMBL/GenBank/DDBJ whole genome shotgun (WGS) entry which is preliminary data.</text>
</comment>
<dbReference type="InterPro" id="IPR036505">
    <property type="entry name" value="Amidase/PGRP_sf"/>
</dbReference>
<dbReference type="EC" id="3.5.1.28" evidence="2"/>
<keyword evidence="5" id="KW-0732">Signal</keyword>
<dbReference type="GO" id="GO:0009253">
    <property type="term" value="P:peptidoglycan catabolic process"/>
    <property type="evidence" value="ECO:0007669"/>
    <property type="project" value="InterPro"/>
</dbReference>
<comment type="catalytic activity">
    <reaction evidence="1">
        <text>Hydrolyzes the link between N-acetylmuramoyl residues and L-amino acid residues in certain cell-wall glycopeptides.</text>
        <dbReference type="EC" id="3.5.1.28"/>
    </reaction>
</comment>
<gene>
    <name evidence="7" type="ORF">EZM97_08590</name>
</gene>
<accession>A0A4R0YWM3</accession>
<dbReference type="SUPFAM" id="SSF55846">
    <property type="entry name" value="N-acetylmuramoyl-L-alanine amidase-like"/>
    <property type="match status" value="1"/>
</dbReference>
<feature type="signal peptide" evidence="5">
    <location>
        <begin position="1"/>
        <end position="21"/>
    </location>
</feature>
<dbReference type="GO" id="GO:0019867">
    <property type="term" value="C:outer membrane"/>
    <property type="evidence" value="ECO:0007669"/>
    <property type="project" value="TreeGrafter"/>
</dbReference>
<dbReference type="PANTHER" id="PTHR30417">
    <property type="entry name" value="N-ACETYLMURAMOYL-L-ALANINE AMIDASE AMID"/>
    <property type="match status" value="1"/>
</dbReference>
<sequence length="254" mass="28436">MRRVGWASWRLLWMAMGLSLAACTSAPVHNPMARWVESPNYDIRRPVIIVLHFTDQHSVQESLDTLRSSNSQGQVSAHYLIGANGDIFQLVDDDKRAWHAGSGRWGTITDLNSASIGIELDNDGHAPFAKAQIDSLLRLLGDLTTRLRIPRSQVIGHEDLAPGRKNDPGPLFPWRTLAQAGYGLWPKEPLLEPPPGFDPWLALSQIGYALDDRAAAVQSFRHHFRGMEGQELDADDLRVLYTLSMQWMRVADNP</sequence>
<feature type="chain" id="PRO_5020867310" description="N-acetylmuramoyl-L-alanine amidase" evidence="5">
    <location>
        <begin position="22"/>
        <end position="254"/>
    </location>
</feature>
<keyword evidence="4" id="KW-0961">Cell wall biogenesis/degradation</keyword>
<reference evidence="7 8" key="1">
    <citation type="submission" date="2019-02" db="EMBL/GenBank/DDBJ databases">
        <title>Dyella amyloliquefaciens sp. nov., isolated from forest soil.</title>
        <authorList>
            <person name="Gao Z.-H."/>
            <person name="Qiu L.-H."/>
        </authorList>
    </citation>
    <scope>NUCLEOTIDE SEQUENCE [LARGE SCALE GENOMIC DNA]</scope>
    <source>
        <strain evidence="7 8">KACC 12747</strain>
    </source>
</reference>
<dbReference type="GO" id="GO:0008745">
    <property type="term" value="F:N-acetylmuramoyl-L-alanine amidase activity"/>
    <property type="evidence" value="ECO:0007669"/>
    <property type="project" value="UniProtKB-EC"/>
</dbReference>
<protein>
    <recommendedName>
        <fullName evidence="2">N-acetylmuramoyl-L-alanine amidase</fullName>
        <ecNumber evidence="2">3.5.1.28</ecNumber>
    </recommendedName>
</protein>
<dbReference type="PANTHER" id="PTHR30417:SF1">
    <property type="entry name" value="N-ACETYLMURAMOYL-L-ALANINE AMIDASE AMID"/>
    <property type="match status" value="1"/>
</dbReference>
<proteinExistence type="predicted"/>
<name>A0A4R0YWM3_9GAMM</name>
<dbReference type="InterPro" id="IPR002502">
    <property type="entry name" value="Amidase_domain"/>
</dbReference>
<evidence type="ECO:0000256" key="4">
    <source>
        <dbReference type="ARBA" id="ARBA00023316"/>
    </source>
</evidence>
<dbReference type="SMART" id="SM00644">
    <property type="entry name" value="Ami_2"/>
    <property type="match status" value="1"/>
</dbReference>
<evidence type="ECO:0000259" key="6">
    <source>
        <dbReference type="SMART" id="SM00644"/>
    </source>
</evidence>
<dbReference type="Gene3D" id="3.40.80.10">
    <property type="entry name" value="Peptidoglycan recognition protein-like"/>
    <property type="match status" value="1"/>
</dbReference>